<sequence>MNPVQIYLSMAPLTPAEADIVAQQAAQQGLRVSRVVRQPLPGGTCLAGIEAERTVGSESPVWCLERLAAGVWNEIGRFARITAGWQQADDEELWFHFEETDYQRLMAAFRLSLRRRV</sequence>
<dbReference type="EMBL" id="CP106753">
    <property type="protein sequence ID" value="UXY16670.1"/>
    <property type="molecule type" value="Genomic_DNA"/>
</dbReference>
<name>A0ABY6DQP0_9NEIS</name>
<proteinExistence type="predicted"/>
<keyword evidence="2" id="KW-1185">Reference proteome</keyword>
<evidence type="ECO:0000313" key="1">
    <source>
        <dbReference type="EMBL" id="UXY16670.1"/>
    </source>
</evidence>
<reference evidence="1" key="1">
    <citation type="submission" date="2022-10" db="EMBL/GenBank/DDBJ databases">
        <title>Chitiniphilus purpureus sp. nov., a novel chitin-degrading bacterium isolated from crawfish pond sediment.</title>
        <authorList>
            <person name="Li K."/>
        </authorList>
    </citation>
    <scope>NUCLEOTIDE SEQUENCE</scope>
    <source>
        <strain evidence="1">CD1</strain>
    </source>
</reference>
<evidence type="ECO:0000313" key="2">
    <source>
        <dbReference type="Proteomes" id="UP001061302"/>
    </source>
</evidence>
<gene>
    <name evidence="1" type="ORF">N8I74_06525</name>
</gene>
<organism evidence="1 2">
    <name type="scientific">Chitiniphilus purpureus</name>
    <dbReference type="NCBI Taxonomy" id="2981137"/>
    <lineage>
        <taxon>Bacteria</taxon>
        <taxon>Pseudomonadati</taxon>
        <taxon>Pseudomonadota</taxon>
        <taxon>Betaproteobacteria</taxon>
        <taxon>Neisseriales</taxon>
        <taxon>Chitinibacteraceae</taxon>
        <taxon>Chitiniphilus</taxon>
    </lineage>
</organism>
<protein>
    <submittedName>
        <fullName evidence="1">Uncharacterized protein</fullName>
    </submittedName>
</protein>
<accession>A0ABY6DQP0</accession>
<dbReference type="Proteomes" id="UP001061302">
    <property type="component" value="Chromosome"/>
</dbReference>
<dbReference type="RefSeq" id="WP_263126054.1">
    <property type="nucleotide sequence ID" value="NZ_CP106753.1"/>
</dbReference>